<reference evidence="1 2" key="1">
    <citation type="submission" date="2018-01" db="EMBL/GenBank/DDBJ databases">
        <title>Draft genome sequences of six Vibrio diazotrophicus strains isolated from deep-sea sediments of the Baltic Sea.</title>
        <authorList>
            <person name="Castillo D."/>
            <person name="Vandieken V."/>
            <person name="Chiang O."/>
            <person name="Middelboe M."/>
        </authorList>
    </citation>
    <scope>NUCLEOTIDE SEQUENCE [LARGE SCALE GENOMIC DNA]</scope>
    <source>
        <strain evidence="1 2">60.27F</strain>
    </source>
</reference>
<protein>
    <submittedName>
        <fullName evidence="1">Uncharacterized protein</fullName>
    </submittedName>
</protein>
<gene>
    <name evidence="1" type="ORF">C1N32_20595</name>
</gene>
<organism evidence="1 2">
    <name type="scientific">Vibrio diazotrophicus</name>
    <dbReference type="NCBI Taxonomy" id="685"/>
    <lineage>
        <taxon>Bacteria</taxon>
        <taxon>Pseudomonadati</taxon>
        <taxon>Pseudomonadota</taxon>
        <taxon>Gammaproteobacteria</taxon>
        <taxon>Vibrionales</taxon>
        <taxon>Vibrionaceae</taxon>
        <taxon>Vibrio</taxon>
    </lineage>
</organism>
<dbReference type="Proteomes" id="UP000236449">
    <property type="component" value="Unassembled WGS sequence"/>
</dbReference>
<sequence>MAVKKTATKAETASTNAPQEYEVLKKFRFLGKFHQIGAVLTLKPSQAQLFVYQKKLKLKGAN</sequence>
<dbReference type="AlphaFoldDB" id="A0A2J8HSA8"/>
<proteinExistence type="predicted"/>
<name>A0A2J8HSA8_VIBDI</name>
<comment type="caution">
    <text evidence="1">The sequence shown here is derived from an EMBL/GenBank/DDBJ whole genome shotgun (WGS) entry which is preliminary data.</text>
</comment>
<evidence type="ECO:0000313" key="1">
    <source>
        <dbReference type="EMBL" id="PNI01164.1"/>
    </source>
</evidence>
<evidence type="ECO:0000313" key="2">
    <source>
        <dbReference type="Proteomes" id="UP000236449"/>
    </source>
</evidence>
<dbReference type="EMBL" id="POSK01000023">
    <property type="protein sequence ID" value="PNI01164.1"/>
    <property type="molecule type" value="Genomic_DNA"/>
</dbReference>
<accession>A0A2J8HSA8</accession>
<dbReference type="RefSeq" id="WP_102967270.1">
    <property type="nucleotide sequence ID" value="NZ_POSK01000023.1"/>
</dbReference>